<evidence type="ECO:0000256" key="3">
    <source>
        <dbReference type="ARBA" id="ARBA00022801"/>
    </source>
</evidence>
<comment type="similarity">
    <text evidence="1">Belongs to the peptidase C40 family.</text>
</comment>
<dbReference type="RefSeq" id="WP_167682501.1">
    <property type="nucleotide sequence ID" value="NZ_JAATWB010000010.1"/>
</dbReference>
<reference evidence="7" key="1">
    <citation type="submission" date="2020-03" db="EMBL/GenBank/DDBJ databases">
        <title>Whole-genome sequence of the purple nonsulfur bacterium Rhodocyclus tenuis DSM112.</title>
        <authorList>
            <person name="Kyndt J.A."/>
            <person name="Meyer T.E."/>
        </authorList>
    </citation>
    <scope>NUCLEOTIDE SEQUENCE [LARGE SCALE GENOMIC DNA]</scope>
    <source>
        <strain evidence="7">DSM 112</strain>
    </source>
</reference>
<evidence type="ECO:0000256" key="4">
    <source>
        <dbReference type="ARBA" id="ARBA00022807"/>
    </source>
</evidence>
<accession>A0ABX0WK76</accession>
<dbReference type="SUPFAM" id="SSF54001">
    <property type="entry name" value="Cysteine proteinases"/>
    <property type="match status" value="1"/>
</dbReference>
<dbReference type="Gene3D" id="3.90.1720.10">
    <property type="entry name" value="endopeptidase domain like (from Nostoc punctiforme)"/>
    <property type="match status" value="1"/>
</dbReference>
<keyword evidence="2" id="KW-0645">Protease</keyword>
<evidence type="ECO:0000256" key="2">
    <source>
        <dbReference type="ARBA" id="ARBA00022670"/>
    </source>
</evidence>
<dbReference type="InterPro" id="IPR038765">
    <property type="entry name" value="Papain-like_cys_pep_sf"/>
</dbReference>
<name>A0ABX0WK76_9RHOO</name>
<evidence type="ECO:0000313" key="6">
    <source>
        <dbReference type="EMBL" id="NJA89957.1"/>
    </source>
</evidence>
<evidence type="ECO:0000259" key="5">
    <source>
        <dbReference type="PROSITE" id="PS51935"/>
    </source>
</evidence>
<evidence type="ECO:0000256" key="1">
    <source>
        <dbReference type="ARBA" id="ARBA00007074"/>
    </source>
</evidence>
<dbReference type="PANTHER" id="PTHR47053:SF1">
    <property type="entry name" value="MUREIN DD-ENDOPEPTIDASE MEPH-RELATED"/>
    <property type="match status" value="1"/>
</dbReference>
<protein>
    <submittedName>
        <fullName evidence="6">C40 family peptidase</fullName>
    </submittedName>
</protein>
<keyword evidence="7" id="KW-1185">Reference proteome</keyword>
<dbReference type="Pfam" id="PF00877">
    <property type="entry name" value="NLPC_P60"/>
    <property type="match status" value="1"/>
</dbReference>
<dbReference type="EMBL" id="JAATWB010000010">
    <property type="protein sequence ID" value="NJA89957.1"/>
    <property type="molecule type" value="Genomic_DNA"/>
</dbReference>
<keyword evidence="3" id="KW-0378">Hydrolase</keyword>
<proteinExistence type="inferred from homology"/>
<dbReference type="PROSITE" id="PS51935">
    <property type="entry name" value="NLPC_P60"/>
    <property type="match status" value="1"/>
</dbReference>
<dbReference type="InterPro" id="IPR000064">
    <property type="entry name" value="NLP_P60_dom"/>
</dbReference>
<sequence length="208" mass="22431">MFAQRLWLLRLPSFSSAGQLRAPAPFPQGTTRWIAALAARRRLVSFASVAVTLLTLALAGCGSAPPIPTEAPQATPTRSLPSSAQEVVLFSLSLIDTGYRFGGKNPSAGLDCSGMVSYIYAHAVDYRLTGSAADMARHGHAVAREALQPGDLLFFNTGSGPYSHVAIFIGEDRFIHAPSSSGNGRVRIDRLSNRYFAERFVSARRYLD</sequence>
<comment type="caution">
    <text evidence="6">The sequence shown here is derived from an EMBL/GenBank/DDBJ whole genome shotgun (WGS) entry which is preliminary data.</text>
</comment>
<organism evidence="6 7">
    <name type="scientific">Rhodocyclus gracilis</name>
    <dbReference type="NCBI Taxonomy" id="2929842"/>
    <lineage>
        <taxon>Bacteria</taxon>
        <taxon>Pseudomonadati</taxon>
        <taxon>Pseudomonadota</taxon>
        <taxon>Betaproteobacteria</taxon>
        <taxon>Rhodocyclales</taxon>
        <taxon>Rhodocyclaceae</taxon>
        <taxon>Rhodocyclus</taxon>
    </lineage>
</organism>
<dbReference type="PANTHER" id="PTHR47053">
    <property type="entry name" value="MUREIN DD-ENDOPEPTIDASE MEPH-RELATED"/>
    <property type="match status" value="1"/>
</dbReference>
<dbReference type="InterPro" id="IPR051202">
    <property type="entry name" value="Peptidase_C40"/>
</dbReference>
<evidence type="ECO:0000313" key="7">
    <source>
        <dbReference type="Proteomes" id="UP000720344"/>
    </source>
</evidence>
<gene>
    <name evidence="6" type="ORF">HCX48_12095</name>
</gene>
<keyword evidence="4" id="KW-0788">Thiol protease</keyword>
<feature type="domain" description="NlpC/P60" evidence="5">
    <location>
        <begin position="81"/>
        <end position="207"/>
    </location>
</feature>
<dbReference type="Proteomes" id="UP000720344">
    <property type="component" value="Unassembled WGS sequence"/>
</dbReference>